<evidence type="ECO:0000313" key="2">
    <source>
        <dbReference type="Proteomes" id="UP001159427"/>
    </source>
</evidence>
<gene>
    <name evidence="1" type="ORF">PEVE_00022220</name>
</gene>
<proteinExistence type="predicted"/>
<dbReference type="Proteomes" id="UP001159427">
    <property type="component" value="Unassembled WGS sequence"/>
</dbReference>
<keyword evidence="2" id="KW-1185">Reference proteome</keyword>
<accession>A0ABN8SL99</accession>
<sequence length="108" mass="12270">MKELKLTQYEVVAAKLLHDLKEHINNILKELPKQLTDEEKTPFGEAIEAALSTKETLRGPDYHPCCIVLALHLGSNCHLTIKRLLYSLAELCELLYTPSDKCTPRHSM</sequence>
<protein>
    <submittedName>
        <fullName evidence="1">Uncharacterized protein</fullName>
    </submittedName>
</protein>
<organism evidence="1 2">
    <name type="scientific">Porites evermanni</name>
    <dbReference type="NCBI Taxonomy" id="104178"/>
    <lineage>
        <taxon>Eukaryota</taxon>
        <taxon>Metazoa</taxon>
        <taxon>Cnidaria</taxon>
        <taxon>Anthozoa</taxon>
        <taxon>Hexacorallia</taxon>
        <taxon>Scleractinia</taxon>
        <taxon>Fungiina</taxon>
        <taxon>Poritidae</taxon>
        <taxon>Porites</taxon>
    </lineage>
</organism>
<dbReference type="EMBL" id="CALNXI010002972">
    <property type="protein sequence ID" value="CAH3191660.1"/>
    <property type="molecule type" value="Genomic_DNA"/>
</dbReference>
<comment type="caution">
    <text evidence="1">The sequence shown here is derived from an EMBL/GenBank/DDBJ whole genome shotgun (WGS) entry which is preliminary data.</text>
</comment>
<evidence type="ECO:0000313" key="1">
    <source>
        <dbReference type="EMBL" id="CAH3191660.1"/>
    </source>
</evidence>
<name>A0ABN8SL99_9CNID</name>
<reference evidence="1 2" key="1">
    <citation type="submission" date="2022-05" db="EMBL/GenBank/DDBJ databases">
        <authorList>
            <consortium name="Genoscope - CEA"/>
            <person name="William W."/>
        </authorList>
    </citation>
    <scope>NUCLEOTIDE SEQUENCE [LARGE SCALE GENOMIC DNA]</scope>
</reference>